<dbReference type="GO" id="GO:0005536">
    <property type="term" value="F:D-glucose binding"/>
    <property type="evidence" value="ECO:0007669"/>
    <property type="project" value="InterPro"/>
</dbReference>
<dbReference type="GO" id="GO:0008865">
    <property type="term" value="F:fructokinase activity"/>
    <property type="evidence" value="ECO:0007669"/>
    <property type="project" value="TreeGrafter"/>
</dbReference>
<keyword evidence="4 10" id="KW-0808">Transferase</keyword>
<evidence type="ECO:0000256" key="7">
    <source>
        <dbReference type="ARBA" id="ARBA00022840"/>
    </source>
</evidence>
<keyword evidence="14" id="KW-1185">Reference proteome</keyword>
<evidence type="ECO:0000313" key="14">
    <source>
        <dbReference type="Proteomes" id="UP000270296"/>
    </source>
</evidence>
<evidence type="ECO:0000256" key="3">
    <source>
        <dbReference type="ARBA" id="ARBA00009225"/>
    </source>
</evidence>
<dbReference type="EMBL" id="UZAM01012211">
    <property type="protein sequence ID" value="VDP20633.1"/>
    <property type="molecule type" value="Genomic_DNA"/>
</dbReference>
<dbReference type="Gene3D" id="3.40.367.20">
    <property type="match status" value="1"/>
</dbReference>
<comment type="pathway">
    <text evidence="1">Carbohydrate degradation; glycolysis; D-glyceraldehyde 3-phosphate and glycerone phosphate from D-glucose: step 1/4.</text>
</comment>
<feature type="domain" description="Hexokinase N-terminal" evidence="11">
    <location>
        <begin position="7"/>
        <end position="227"/>
    </location>
</feature>
<comment type="similarity">
    <text evidence="3 10">Belongs to the hexokinase family.</text>
</comment>
<dbReference type="PANTHER" id="PTHR19443:SF32">
    <property type="entry name" value="PHOSPHOTRANSFERASE"/>
    <property type="match status" value="1"/>
</dbReference>
<evidence type="ECO:0000256" key="10">
    <source>
        <dbReference type="RuleBase" id="RU362007"/>
    </source>
</evidence>
<comment type="pathway">
    <text evidence="2">Carbohydrate metabolism; hexose metabolism.</text>
</comment>
<dbReference type="PANTHER" id="PTHR19443">
    <property type="entry name" value="HEXOKINASE"/>
    <property type="match status" value="1"/>
</dbReference>
<dbReference type="InterPro" id="IPR022672">
    <property type="entry name" value="Hexokinase_N"/>
</dbReference>
<name>A0A183IZG6_9BILA</name>
<dbReference type="GO" id="GO:0006006">
    <property type="term" value="P:glucose metabolic process"/>
    <property type="evidence" value="ECO:0007669"/>
    <property type="project" value="TreeGrafter"/>
</dbReference>
<dbReference type="Pfam" id="PF00349">
    <property type="entry name" value="Hexokinase_1"/>
    <property type="match status" value="1"/>
</dbReference>
<dbReference type="UniPathway" id="UPA00109">
    <property type="reaction ID" value="UER00180"/>
</dbReference>
<dbReference type="PROSITE" id="PS51748">
    <property type="entry name" value="HEXOKINASE_2"/>
    <property type="match status" value="1"/>
</dbReference>
<organism evidence="15">
    <name type="scientific">Soboliphyme baturini</name>
    <dbReference type="NCBI Taxonomy" id="241478"/>
    <lineage>
        <taxon>Eukaryota</taxon>
        <taxon>Metazoa</taxon>
        <taxon>Ecdysozoa</taxon>
        <taxon>Nematoda</taxon>
        <taxon>Enoplea</taxon>
        <taxon>Dorylaimia</taxon>
        <taxon>Dioctophymatida</taxon>
        <taxon>Dioctophymatoidea</taxon>
        <taxon>Soboliphymatidae</taxon>
        <taxon>Soboliphyme</taxon>
    </lineage>
</organism>
<reference evidence="15" key="1">
    <citation type="submission" date="2016-06" db="UniProtKB">
        <authorList>
            <consortium name="WormBaseParasite"/>
        </authorList>
    </citation>
    <scope>IDENTIFICATION</scope>
</reference>
<evidence type="ECO:0000256" key="8">
    <source>
        <dbReference type="ARBA" id="ARBA00044613"/>
    </source>
</evidence>
<comment type="catalytic activity">
    <reaction evidence="8">
        <text>a D-hexose + ATP = a D-hexose 6-phosphate + ADP + H(+)</text>
        <dbReference type="Rhea" id="RHEA:22740"/>
        <dbReference type="ChEBI" id="CHEBI:4194"/>
        <dbReference type="ChEBI" id="CHEBI:15378"/>
        <dbReference type="ChEBI" id="CHEBI:30616"/>
        <dbReference type="ChEBI" id="CHEBI:229467"/>
        <dbReference type="ChEBI" id="CHEBI:456216"/>
        <dbReference type="EC" id="2.7.1.1"/>
    </reaction>
    <physiologicalReaction direction="left-to-right" evidence="8">
        <dbReference type="Rhea" id="RHEA:22741"/>
    </physiologicalReaction>
</comment>
<keyword evidence="5 10" id="KW-0547">Nucleotide-binding</keyword>
<keyword evidence="6 10" id="KW-0418">Kinase</keyword>
<dbReference type="PRINTS" id="PR00475">
    <property type="entry name" value="HEXOKINASE"/>
</dbReference>
<dbReference type="GO" id="GO:0006096">
    <property type="term" value="P:glycolytic process"/>
    <property type="evidence" value="ECO:0007669"/>
    <property type="project" value="UniProtKB-UniPathway"/>
</dbReference>
<dbReference type="InterPro" id="IPR001312">
    <property type="entry name" value="Hexokinase"/>
</dbReference>
<keyword evidence="10" id="KW-0324">Glycolysis</keyword>
<dbReference type="WBParaSite" id="SBAD_0000934001-mRNA-1">
    <property type="protein sequence ID" value="SBAD_0000934001-mRNA-1"/>
    <property type="gene ID" value="SBAD_0000934001"/>
</dbReference>
<reference evidence="13 14" key="2">
    <citation type="submission" date="2018-11" db="EMBL/GenBank/DDBJ databases">
        <authorList>
            <consortium name="Pathogen Informatics"/>
        </authorList>
    </citation>
    <scope>NUCLEOTIDE SEQUENCE [LARGE SCALE GENOMIC DNA]</scope>
</reference>
<dbReference type="UniPathway" id="UPA00242"/>
<evidence type="ECO:0000256" key="6">
    <source>
        <dbReference type="ARBA" id="ARBA00022777"/>
    </source>
</evidence>
<accession>A0A183IZG6</accession>
<comment type="catalytic activity">
    <reaction evidence="9">
        <text>D-glucose + ATP = D-glucose 6-phosphate + ADP + H(+)</text>
        <dbReference type="Rhea" id="RHEA:17825"/>
        <dbReference type="ChEBI" id="CHEBI:4167"/>
        <dbReference type="ChEBI" id="CHEBI:15378"/>
        <dbReference type="ChEBI" id="CHEBI:30616"/>
        <dbReference type="ChEBI" id="CHEBI:61548"/>
        <dbReference type="ChEBI" id="CHEBI:456216"/>
        <dbReference type="EC" id="2.7.1.1"/>
    </reaction>
    <physiologicalReaction direction="left-to-right" evidence="9">
        <dbReference type="Rhea" id="RHEA:17826"/>
    </physiologicalReaction>
</comment>
<dbReference type="GO" id="GO:0001678">
    <property type="term" value="P:intracellular glucose homeostasis"/>
    <property type="evidence" value="ECO:0007669"/>
    <property type="project" value="InterPro"/>
</dbReference>
<proteinExistence type="inferred from homology"/>
<protein>
    <recommendedName>
        <fullName evidence="10">Phosphotransferase</fullName>
        <ecNumber evidence="10">2.7.1.-</ecNumber>
    </recommendedName>
</protein>
<dbReference type="Pfam" id="PF03727">
    <property type="entry name" value="Hexokinase_2"/>
    <property type="match status" value="1"/>
</dbReference>
<dbReference type="EC" id="2.7.1.-" evidence="10"/>
<dbReference type="Gene3D" id="3.30.420.40">
    <property type="match status" value="1"/>
</dbReference>
<sequence>MDLPSRVREILEQLHVSKDKLEVIRDKMVGEFQRGLDVGRPVASIAMLPTYVPALPDGSEAGKYLALDLSGKNLRIMLLELHGRGVTPVVHTRNFVVCNDLMVATGSQLFDFIVCCVTKFLSEYQLLNERLSLGFVFSYPCEMKSIRNANLLWWTKGFNVQDCLNRDVGDLLQDALDRHGVRELSICMCVPLSLSLSCVASLAFVLLKVTVKAVMNDTVGQLAASSYINGADCVIAVVIGYGCNASYLEEVANIKKFDASEANYHFPNMVIDTEWEEFGRDGELDFIRTPFDIEVDHNSVHKGKQIIDKLTGAYFLGELVRVIIDQLAVEGLMFGGDRPELFTLPDTFPTKYIAEILSGDGEDESKTKSIRRILEELRIPIHAPMDYIIIRDICSAVASRSASIVAAAIAALMKRIRRPKLIIGVGGALNSFLPNYHDMLKAQLNDLVPPDVSEWDVLTSEYGSCQGAALIAATAEKMHL</sequence>
<feature type="domain" description="Hexokinase C-terminal" evidence="12">
    <location>
        <begin position="235"/>
        <end position="473"/>
    </location>
</feature>
<keyword evidence="7 10" id="KW-0067">ATP-binding</keyword>
<dbReference type="GO" id="GO:0004340">
    <property type="term" value="F:glucokinase activity"/>
    <property type="evidence" value="ECO:0007669"/>
    <property type="project" value="TreeGrafter"/>
</dbReference>
<dbReference type="AlphaFoldDB" id="A0A183IZG6"/>
<evidence type="ECO:0000259" key="11">
    <source>
        <dbReference type="Pfam" id="PF00349"/>
    </source>
</evidence>
<dbReference type="SUPFAM" id="SSF53067">
    <property type="entry name" value="Actin-like ATPase domain"/>
    <property type="match status" value="2"/>
</dbReference>
<evidence type="ECO:0000256" key="5">
    <source>
        <dbReference type="ARBA" id="ARBA00022741"/>
    </source>
</evidence>
<gene>
    <name evidence="13" type="ORF">SBAD_LOCUS9014</name>
</gene>
<dbReference type="GO" id="GO:0005524">
    <property type="term" value="F:ATP binding"/>
    <property type="evidence" value="ECO:0007669"/>
    <property type="project" value="UniProtKB-UniRule"/>
</dbReference>
<evidence type="ECO:0000256" key="9">
    <source>
        <dbReference type="ARBA" id="ARBA00048160"/>
    </source>
</evidence>
<evidence type="ECO:0000313" key="15">
    <source>
        <dbReference type="WBParaSite" id="SBAD_0000934001-mRNA-1"/>
    </source>
</evidence>
<dbReference type="GO" id="GO:0005829">
    <property type="term" value="C:cytosol"/>
    <property type="evidence" value="ECO:0007669"/>
    <property type="project" value="TreeGrafter"/>
</dbReference>
<evidence type="ECO:0000313" key="13">
    <source>
        <dbReference type="EMBL" id="VDP20633.1"/>
    </source>
</evidence>
<evidence type="ECO:0000256" key="4">
    <source>
        <dbReference type="ARBA" id="ARBA00022679"/>
    </source>
</evidence>
<evidence type="ECO:0000256" key="2">
    <source>
        <dbReference type="ARBA" id="ARBA00005028"/>
    </source>
</evidence>
<evidence type="ECO:0000256" key="1">
    <source>
        <dbReference type="ARBA" id="ARBA00004888"/>
    </source>
</evidence>
<dbReference type="InterPro" id="IPR043129">
    <property type="entry name" value="ATPase_NBD"/>
</dbReference>
<dbReference type="Proteomes" id="UP000270296">
    <property type="component" value="Unassembled WGS sequence"/>
</dbReference>
<dbReference type="GO" id="GO:0005739">
    <property type="term" value="C:mitochondrion"/>
    <property type="evidence" value="ECO:0007669"/>
    <property type="project" value="TreeGrafter"/>
</dbReference>
<dbReference type="OrthoDB" id="419537at2759"/>
<dbReference type="InterPro" id="IPR022673">
    <property type="entry name" value="Hexokinase_C"/>
</dbReference>
<evidence type="ECO:0000259" key="12">
    <source>
        <dbReference type="Pfam" id="PF03727"/>
    </source>
</evidence>